<name>A0A382CLH4_9ZZZZ</name>
<reference evidence="1" key="1">
    <citation type="submission" date="2018-05" db="EMBL/GenBank/DDBJ databases">
        <authorList>
            <person name="Lanie J.A."/>
            <person name="Ng W.-L."/>
            <person name="Kazmierczak K.M."/>
            <person name="Andrzejewski T.M."/>
            <person name="Davidsen T.M."/>
            <person name="Wayne K.J."/>
            <person name="Tettelin H."/>
            <person name="Glass J.I."/>
            <person name="Rusch D."/>
            <person name="Podicherti R."/>
            <person name="Tsui H.-C.T."/>
            <person name="Winkler M.E."/>
        </authorList>
    </citation>
    <scope>NUCLEOTIDE SEQUENCE</scope>
</reference>
<accession>A0A382CLH4</accession>
<proteinExistence type="predicted"/>
<evidence type="ECO:0000313" key="1">
    <source>
        <dbReference type="EMBL" id="SVB26719.1"/>
    </source>
</evidence>
<feature type="non-terminal residue" evidence="1">
    <location>
        <position position="391"/>
    </location>
</feature>
<dbReference type="Pfam" id="PF03237">
    <property type="entry name" value="Terminase_6N"/>
    <property type="match status" value="1"/>
</dbReference>
<dbReference type="Gene3D" id="3.30.420.240">
    <property type="match status" value="1"/>
</dbReference>
<gene>
    <name evidence="1" type="ORF">METZ01_LOCUS179573</name>
</gene>
<dbReference type="EMBL" id="UINC01035005">
    <property type="protein sequence ID" value="SVB26719.1"/>
    <property type="molecule type" value="Genomic_DNA"/>
</dbReference>
<dbReference type="AlphaFoldDB" id="A0A382CLH4"/>
<sequence>MALRILTRKRLLPFVERFNGDYQAGWVHKDICRRLEQFSRDVVAKKSPRLMLFMPPRHGKSTLASVAFPAWHLGRNPEHEFISCSYSGSLAMGFSRKVRQLLREPTYKTAFETRLDPDSQSAEAWLTTVGGGYVAAGVGGGITGKGAHVLVIDDPIKNREDSESENNRSANWDWYTSTAYTRLAPGGGILVILTRWHDDDLAGRLLKATDEGGDEWEVVRYPAVAEEDELYRQQGDALHAERYSLRALAQIRNAVGPRDWSALYQQNPVSDDGEYFTRDMIKYYDVDDVDPDEMRYYCAWDLAIGKRDRNDYTVGMIVGVNERDELYIMDVVRGRYDGFEIVERILDLYEQWKPSMVGIEKGHIEMALGPFLEKRIRERGLYEIYIKDLKT</sequence>
<protein>
    <submittedName>
        <fullName evidence="1">Uncharacterized protein</fullName>
    </submittedName>
</protein>
<organism evidence="1">
    <name type="scientific">marine metagenome</name>
    <dbReference type="NCBI Taxonomy" id="408172"/>
    <lineage>
        <taxon>unclassified sequences</taxon>
        <taxon>metagenomes</taxon>
        <taxon>ecological metagenomes</taxon>
    </lineage>
</organism>